<dbReference type="VEuPathDB" id="VectorBase:CSON002176"/>
<comment type="similarity">
    <text evidence="2">Belongs to the TMC family.</text>
</comment>
<evidence type="ECO:0000256" key="6">
    <source>
        <dbReference type="SAM" id="MobiDB-lite"/>
    </source>
</evidence>
<organism evidence="9">
    <name type="scientific">Culicoides sonorensis</name>
    <name type="common">Biting midge</name>
    <dbReference type="NCBI Taxonomy" id="179676"/>
    <lineage>
        <taxon>Eukaryota</taxon>
        <taxon>Metazoa</taxon>
        <taxon>Ecdysozoa</taxon>
        <taxon>Arthropoda</taxon>
        <taxon>Hexapoda</taxon>
        <taxon>Insecta</taxon>
        <taxon>Pterygota</taxon>
        <taxon>Neoptera</taxon>
        <taxon>Endopterygota</taxon>
        <taxon>Diptera</taxon>
        <taxon>Nematocera</taxon>
        <taxon>Chironomoidea</taxon>
        <taxon>Ceratopogonidae</taxon>
        <taxon>Ceratopogoninae</taxon>
        <taxon>Culicoides</taxon>
        <taxon>Monoculicoides</taxon>
    </lineage>
</organism>
<reference evidence="9" key="1">
    <citation type="submission" date="2018-07" db="EMBL/GenBank/DDBJ databases">
        <authorList>
            <person name="Quirk P.G."/>
            <person name="Krulwich T.A."/>
        </authorList>
    </citation>
    <scope>NUCLEOTIDE SEQUENCE</scope>
</reference>
<feature type="domain" description="TMC" evidence="8">
    <location>
        <begin position="876"/>
        <end position="926"/>
    </location>
</feature>
<keyword evidence="4 7" id="KW-1133">Transmembrane helix</keyword>
<evidence type="ECO:0000256" key="5">
    <source>
        <dbReference type="ARBA" id="ARBA00023136"/>
    </source>
</evidence>
<dbReference type="EMBL" id="UFQT01000135">
    <property type="protein sequence ID" value="SSX20664.1"/>
    <property type="molecule type" value="Genomic_DNA"/>
</dbReference>
<dbReference type="InterPro" id="IPR012496">
    <property type="entry name" value="TMC_dom"/>
</dbReference>
<feature type="transmembrane region" description="Helical" evidence="7">
    <location>
        <begin position="333"/>
        <end position="355"/>
    </location>
</feature>
<evidence type="ECO:0000256" key="3">
    <source>
        <dbReference type="ARBA" id="ARBA00022692"/>
    </source>
</evidence>
<feature type="transmembrane region" description="Helical" evidence="7">
    <location>
        <begin position="548"/>
        <end position="567"/>
    </location>
</feature>
<feature type="compositionally biased region" description="Basic residues" evidence="6">
    <location>
        <begin position="164"/>
        <end position="177"/>
    </location>
</feature>
<gene>
    <name evidence="9" type="primary">CSON002176</name>
</gene>
<evidence type="ECO:0000256" key="7">
    <source>
        <dbReference type="SAM" id="Phobius"/>
    </source>
</evidence>
<dbReference type="Pfam" id="PF07810">
    <property type="entry name" value="TMC"/>
    <property type="match status" value="1"/>
</dbReference>
<evidence type="ECO:0000256" key="2">
    <source>
        <dbReference type="ARBA" id="ARBA00006510"/>
    </source>
</evidence>
<feature type="region of interest" description="Disordered" evidence="6">
    <location>
        <begin position="163"/>
        <end position="217"/>
    </location>
</feature>
<dbReference type="GO" id="GO:0005886">
    <property type="term" value="C:plasma membrane"/>
    <property type="evidence" value="ECO:0007669"/>
    <property type="project" value="InterPro"/>
</dbReference>
<evidence type="ECO:0000259" key="8">
    <source>
        <dbReference type="Pfam" id="PF07810"/>
    </source>
</evidence>
<name>A0A336LRN1_CULSO</name>
<feature type="compositionally biased region" description="Low complexity" evidence="6">
    <location>
        <begin position="812"/>
        <end position="821"/>
    </location>
</feature>
<dbReference type="OMA" id="IKEERRW"/>
<feature type="transmembrane region" description="Helical" evidence="7">
    <location>
        <begin position="375"/>
        <end position="395"/>
    </location>
</feature>
<evidence type="ECO:0000313" key="9">
    <source>
        <dbReference type="EMBL" id="SSX20664.1"/>
    </source>
</evidence>
<feature type="transmembrane region" description="Helical" evidence="7">
    <location>
        <begin position="415"/>
        <end position="433"/>
    </location>
</feature>
<dbReference type="AlphaFoldDB" id="A0A336LRN1"/>
<evidence type="ECO:0000256" key="1">
    <source>
        <dbReference type="ARBA" id="ARBA00004141"/>
    </source>
</evidence>
<dbReference type="PANTHER" id="PTHR23302:SF40">
    <property type="entry name" value="TRANSMEMBRANE CHANNEL-LIKE PROTEIN"/>
    <property type="match status" value="1"/>
</dbReference>
<evidence type="ECO:0000256" key="4">
    <source>
        <dbReference type="ARBA" id="ARBA00022989"/>
    </source>
</evidence>
<feature type="transmembrane region" description="Helical" evidence="7">
    <location>
        <begin position="503"/>
        <end position="528"/>
    </location>
</feature>
<feature type="transmembrane region" description="Helical" evidence="7">
    <location>
        <begin position="579"/>
        <end position="599"/>
    </location>
</feature>
<sequence>MIIERAATGEKNFKYVKLIAYISPTSPASSNYAIIASPQLSVRFANQTDQDTSDNSRVEQLSEDQSICLSPLIKDNNRENFPSEANSSEKYNKTNKSAFLTAPRKKKSRKNLWLSLQESDDFFYRCDKESPIYMEPISPLNLPEINSDEDDYSVSVSAIMQRRLSTKRASRKGKSRKSVTSPLDLLEQKDRRRSSVYTTSSGDTAITMEETNNQDSSQEQIFENIRIHKEVLQQVKWQPWTMKRKLRLVQQAKNYIARHEGELQERFASSRSTRDILARFKIVIGTWFAQKWQHTKRELANLSTWLIPWELRIKEIESHFGSVVASYFTFLRWLFWVNIVIAVVLIVFLAVPELITMDMNTTDRRKKMSAEEEAIAGKLITIWEFEGFLKYSPLFYGYYTKEKYSGIMWWYNLPLAYFLTGVAVYIYSFYATLQKMAENSRMSKLSSKDDECTFSWKIFTGWDFMIGHAETAQNRLSSVILGFKEALLEESEKKKDARNWKIICLRIFVNLVVLALLIISAVAVILVVQDSKQVTDQSGWFKRNEITLVLSAISFFFPMFFESLGILEYYHPRKQLRIQLARIMVLNLLNLYSLIFALFDKISYMSDDSQKLRKIIEPPLSNGFETATMMAMSSITPEQAITAITTVATILTSILNTKQNKSAMTTTTEMPGKLTTFYDGIEASTPYDLELDENRNIISEKTTSEENFILTTTPIYLETEETPIGSQNNEYDPSDEHYYLYTDEELKKLELEQKTRKKRQISIEPENATTVMFDDDMSNFTMTDDYENMNFTDDALNGTDFNENSTLSMPVTDETTMTGTESDTTTIKTTQLMTSELGTTPSTYFTQTQTIPTTTMLTTTTMMPVEEANRKIRNLCWETMFGQELVKLTVMDLIITIGSTMFLDFFRALFVRYMNGCWCWDLEKQYPHPAFSEQPRNGVDGFVFFTWTCLDQLSQTRDFDVLEKLDCPNMQCPARGRFQGITF</sequence>
<feature type="compositionally biased region" description="Polar residues" evidence="6">
    <location>
        <begin position="195"/>
        <end position="217"/>
    </location>
</feature>
<dbReference type="PANTHER" id="PTHR23302">
    <property type="entry name" value="TRANSMEMBRANE CHANNEL-RELATED"/>
    <property type="match status" value="1"/>
</dbReference>
<keyword evidence="3 7" id="KW-0812">Transmembrane</keyword>
<dbReference type="InterPro" id="IPR038900">
    <property type="entry name" value="TMC"/>
</dbReference>
<feature type="region of interest" description="Disordered" evidence="6">
    <location>
        <begin position="801"/>
        <end position="821"/>
    </location>
</feature>
<protein>
    <submittedName>
        <fullName evidence="9">CSON002176 protein</fullName>
    </submittedName>
</protein>
<keyword evidence="5 7" id="KW-0472">Membrane</keyword>
<comment type="subcellular location">
    <subcellularLocation>
        <location evidence="1">Membrane</location>
        <topology evidence="1">Multi-pass membrane protein</topology>
    </subcellularLocation>
</comment>
<accession>A0A336LRN1</accession>
<proteinExistence type="inferred from homology"/>
<dbReference type="GO" id="GO:0008381">
    <property type="term" value="F:mechanosensitive monoatomic ion channel activity"/>
    <property type="evidence" value="ECO:0007669"/>
    <property type="project" value="TreeGrafter"/>
</dbReference>